<dbReference type="OrthoDB" id="3368023at2"/>
<organism evidence="2 3">
    <name type="scientific">Actinokineospora cianjurensis</name>
    <dbReference type="NCBI Taxonomy" id="585224"/>
    <lineage>
        <taxon>Bacteria</taxon>
        <taxon>Bacillati</taxon>
        <taxon>Actinomycetota</taxon>
        <taxon>Actinomycetes</taxon>
        <taxon>Pseudonocardiales</taxon>
        <taxon>Pseudonocardiaceae</taxon>
        <taxon>Actinokineospora</taxon>
    </lineage>
</organism>
<dbReference type="RefSeq" id="WP_147459871.1">
    <property type="nucleotide sequence ID" value="NZ_RCDD01000001.1"/>
</dbReference>
<evidence type="ECO:0000313" key="2">
    <source>
        <dbReference type="EMBL" id="RLK60316.1"/>
    </source>
</evidence>
<evidence type="ECO:0000256" key="1">
    <source>
        <dbReference type="SAM" id="MobiDB-lite"/>
    </source>
</evidence>
<dbReference type="Proteomes" id="UP000282454">
    <property type="component" value="Unassembled WGS sequence"/>
</dbReference>
<gene>
    <name evidence="2" type="ORF">CLV68_0818</name>
</gene>
<accession>A0A421B738</accession>
<feature type="region of interest" description="Disordered" evidence="1">
    <location>
        <begin position="1"/>
        <end position="26"/>
    </location>
</feature>
<sequence length="565" mass="61820">MGKARRNKRDGRGQAAKARVSSAIKSDVSNERDAADAALARLCRRAGAARQSLAEAYALGYGSLVIHQIEDTTPDWIHDTNPLDLIILGMTFGKNFRNGYEFSNTRAAWLQQLRSTTHWSDIEKFVSVAMDLSRDTGLALDSGELLYTLANHLEDAGLNRRRLPASLRPEALLANARFACGPSTDFELPEATAESVLLAEEYLADLSADIDLPDSYATTLRDALWLFDRAGAPTDTDPMVLLVVLYTGVAAYQVDDLLDLVEPAEAWALSFDYSSPLSRVLDTILVASAESLTTVDTLARLLTLPEFLEPVDMATRSWNRSPGPEMTEIALSLGYTRAIFTDYKTVALSPIMAAQLRRAKDSFEHPPAPGDLIFGVDPELAKQGTVNALHSFEVHPAIISAFETEDLLPASLDSFHTAGDRRAWQEAVDRYVSTNPDTEVPDLDAEFGKMKALSNILLVRSIVDDPELATEVITLIDDATASTTDELVDLADFLEAQASHLDEFGKTAETRAQTIEMARSWGGEVLVRRVLRWMDGEPTIHLGTDPVALLVAAAVWIGSMTSDEH</sequence>
<evidence type="ECO:0000313" key="3">
    <source>
        <dbReference type="Proteomes" id="UP000282454"/>
    </source>
</evidence>
<dbReference type="EMBL" id="RCDD01000001">
    <property type="protein sequence ID" value="RLK60316.1"/>
    <property type="molecule type" value="Genomic_DNA"/>
</dbReference>
<dbReference type="AlphaFoldDB" id="A0A421B738"/>
<protein>
    <submittedName>
        <fullName evidence="2">Uncharacterized protein</fullName>
    </submittedName>
</protein>
<proteinExistence type="predicted"/>
<keyword evidence="3" id="KW-1185">Reference proteome</keyword>
<comment type="caution">
    <text evidence="2">The sequence shown here is derived from an EMBL/GenBank/DDBJ whole genome shotgun (WGS) entry which is preliminary data.</text>
</comment>
<name>A0A421B738_9PSEU</name>
<reference evidence="2 3" key="1">
    <citation type="submission" date="2018-10" db="EMBL/GenBank/DDBJ databases">
        <title>Genomic Encyclopedia of Archaeal and Bacterial Type Strains, Phase II (KMG-II): from individual species to whole genera.</title>
        <authorList>
            <person name="Goeker M."/>
        </authorList>
    </citation>
    <scope>NUCLEOTIDE SEQUENCE [LARGE SCALE GENOMIC DNA]</scope>
    <source>
        <strain evidence="2 3">DSM 45657</strain>
    </source>
</reference>